<dbReference type="EMBL" id="UGJR01000002">
    <property type="protein sequence ID" value="STR38932.1"/>
    <property type="molecule type" value="Genomic_DNA"/>
</dbReference>
<evidence type="ECO:0000313" key="2">
    <source>
        <dbReference type="EMBL" id="STV71150.1"/>
    </source>
</evidence>
<dbReference type="RefSeq" id="WP_023321053.1">
    <property type="nucleotide sequence ID" value="NZ_CP114149.1"/>
</dbReference>
<comment type="caution">
    <text evidence="1">The sequence shown here is derived from an EMBL/GenBank/DDBJ whole genome shotgun (WGS) entry which is preliminary data.</text>
</comment>
<reference evidence="3 4" key="1">
    <citation type="submission" date="2018-06" db="EMBL/GenBank/DDBJ databases">
        <authorList>
            <consortium name="Pathogen Informatics"/>
            <person name="Doyle S."/>
        </authorList>
    </citation>
    <scope>NUCLEOTIDE SEQUENCE [LARGE SCALE GENOMIC DNA]</scope>
    <source>
        <strain evidence="2 3">NCTC11685</strain>
        <strain evidence="1 4">NCTC11694</strain>
    </source>
</reference>
<dbReference type="Proteomes" id="UP000254863">
    <property type="component" value="Unassembled WGS sequence"/>
</dbReference>
<evidence type="ECO:0000313" key="3">
    <source>
        <dbReference type="Proteomes" id="UP000254863"/>
    </source>
</evidence>
<evidence type="ECO:0000313" key="4">
    <source>
        <dbReference type="Proteomes" id="UP000255050"/>
    </source>
</evidence>
<name>A0A7H4LS06_9ENTR</name>
<gene>
    <name evidence="2" type="ORF">NCTC11685_00082</name>
    <name evidence="1" type="ORF">NCTC11694_00069</name>
</gene>
<dbReference type="Proteomes" id="UP000255050">
    <property type="component" value="Unassembled WGS sequence"/>
</dbReference>
<proteinExistence type="predicted"/>
<organism evidence="1 4">
    <name type="scientific">Klebsiella michiganensis</name>
    <dbReference type="NCBI Taxonomy" id="1134687"/>
    <lineage>
        <taxon>Bacteria</taxon>
        <taxon>Pseudomonadati</taxon>
        <taxon>Pseudomonadota</taxon>
        <taxon>Gammaproteobacteria</taxon>
        <taxon>Enterobacterales</taxon>
        <taxon>Enterobacteriaceae</taxon>
        <taxon>Klebsiella/Raoultella group</taxon>
        <taxon>Klebsiella</taxon>
    </lineage>
</organism>
<protein>
    <submittedName>
        <fullName evidence="1">Uncharacterized protein</fullName>
    </submittedName>
</protein>
<dbReference type="AlphaFoldDB" id="A0A7H4LS06"/>
<accession>A0A7H4LS06</accession>
<dbReference type="EMBL" id="UGMS01000001">
    <property type="protein sequence ID" value="STV71150.1"/>
    <property type="molecule type" value="Genomic_DNA"/>
</dbReference>
<evidence type="ECO:0000313" key="1">
    <source>
        <dbReference type="EMBL" id="STR38932.1"/>
    </source>
</evidence>
<sequence length="65" mass="7505">MAYGPEHRYSKMPAYLRGMTADDIEKNGFKVQCKETLIQFNVLPNSDLCRAFLAALENAWKNEKH</sequence>